<reference evidence="1 2" key="1">
    <citation type="submission" date="2023-07" db="EMBL/GenBank/DDBJ databases">
        <title>Alkalimonas sp., MEB108 novel, alkaliphilic bacterium isolated from Lonar Lake, India.</title>
        <authorList>
            <person name="Joshi A."/>
            <person name="Thite S."/>
        </authorList>
    </citation>
    <scope>NUCLEOTIDE SEQUENCE [LARGE SCALE GENOMIC DNA]</scope>
    <source>
        <strain evidence="1 2">MEB108</strain>
    </source>
</reference>
<organism evidence="1 2">
    <name type="scientific">Alkalimonas cellulosilytica</name>
    <dbReference type="NCBI Taxonomy" id="3058395"/>
    <lineage>
        <taxon>Bacteria</taxon>
        <taxon>Pseudomonadati</taxon>
        <taxon>Pseudomonadota</taxon>
        <taxon>Gammaproteobacteria</taxon>
        <taxon>Alkalimonas</taxon>
    </lineage>
</organism>
<dbReference type="PIRSF" id="PIRSF020680">
    <property type="entry name" value="PhnH"/>
    <property type="match status" value="1"/>
</dbReference>
<keyword evidence="1" id="KW-0456">Lyase</keyword>
<dbReference type="InterPro" id="IPR038058">
    <property type="entry name" value="PhnH-like_sp"/>
</dbReference>
<sequence>MLNTAISSLDEHEKALQIWQPSMQQQLFKGLMQSFSYPGKIITIAQQPALMAVVATLVDQGITFSDPAHQLDALFTQRIGCRLCPPSEAAFLLCKGLTSPDFIPNLGSLECPEAGATIIVSVDSLSKGTPYRLRGPGIQDTLTLQVSGLDTAWIKAHQKWRTHYPMGADLILVTEDSWVALPRTLIIMEETR</sequence>
<protein>
    <submittedName>
        <fullName evidence="1">Phosphonate C-P lyase system protein PhnH</fullName>
    </submittedName>
</protein>
<evidence type="ECO:0000313" key="1">
    <source>
        <dbReference type="EMBL" id="MEE2002105.1"/>
    </source>
</evidence>
<evidence type="ECO:0000313" key="2">
    <source>
        <dbReference type="Proteomes" id="UP001336314"/>
    </source>
</evidence>
<dbReference type="EMBL" id="JAUHLI010000010">
    <property type="protein sequence ID" value="MEE2002105.1"/>
    <property type="molecule type" value="Genomic_DNA"/>
</dbReference>
<proteinExistence type="predicted"/>
<dbReference type="NCBIfam" id="TIGR03292">
    <property type="entry name" value="PhnH_redo"/>
    <property type="match status" value="1"/>
</dbReference>
<dbReference type="SUPFAM" id="SSF159709">
    <property type="entry name" value="PhnH-like"/>
    <property type="match status" value="1"/>
</dbReference>
<comment type="caution">
    <text evidence="1">The sequence shown here is derived from an EMBL/GenBank/DDBJ whole genome shotgun (WGS) entry which is preliminary data.</text>
</comment>
<dbReference type="Gene3D" id="3.40.50.11310">
    <property type="entry name" value="Bacterial phosphonate metabolism protein PhnH"/>
    <property type="match status" value="1"/>
</dbReference>
<dbReference type="RefSeq" id="WP_330129183.1">
    <property type="nucleotide sequence ID" value="NZ_JAUHLI010000010.1"/>
</dbReference>
<keyword evidence="2" id="KW-1185">Reference proteome</keyword>
<name>A0ABU7J881_9GAMM</name>
<dbReference type="Pfam" id="PF05845">
    <property type="entry name" value="PhnH"/>
    <property type="match status" value="1"/>
</dbReference>
<gene>
    <name evidence="1" type="primary">phnH</name>
    <name evidence="1" type="ORF">QWY20_11630</name>
</gene>
<dbReference type="Proteomes" id="UP001336314">
    <property type="component" value="Unassembled WGS sequence"/>
</dbReference>
<dbReference type="GO" id="GO:0016829">
    <property type="term" value="F:lyase activity"/>
    <property type="evidence" value="ECO:0007669"/>
    <property type="project" value="UniProtKB-KW"/>
</dbReference>
<dbReference type="InterPro" id="IPR008772">
    <property type="entry name" value="Phosphonate_metab_PhnH"/>
</dbReference>
<accession>A0ABU7J881</accession>